<dbReference type="HOGENOM" id="CLU_083400_1_0_1"/>
<dbReference type="EMBL" id="GL883092">
    <property type="protein sequence ID" value="EGG11701.1"/>
    <property type="molecule type" value="Genomic_DNA"/>
</dbReference>
<dbReference type="InterPro" id="IPR024775">
    <property type="entry name" value="DinB-like"/>
</dbReference>
<dbReference type="eggNOG" id="ENOG502S7Z8">
    <property type="taxonomic scope" value="Eukaryota"/>
</dbReference>
<organism evidence="3">
    <name type="scientific">Melampsora larici-populina (strain 98AG31 / pathotype 3-4-7)</name>
    <name type="common">Poplar leaf rust fungus</name>
    <dbReference type="NCBI Taxonomy" id="747676"/>
    <lineage>
        <taxon>Eukaryota</taxon>
        <taxon>Fungi</taxon>
        <taxon>Dikarya</taxon>
        <taxon>Basidiomycota</taxon>
        <taxon>Pucciniomycotina</taxon>
        <taxon>Pucciniomycetes</taxon>
        <taxon>Pucciniales</taxon>
        <taxon>Melampsoraceae</taxon>
        <taxon>Melampsora</taxon>
    </lineage>
</organism>
<accession>F4R7Z8</accession>
<dbReference type="Pfam" id="PF12867">
    <property type="entry name" value="DinB_2"/>
    <property type="match status" value="1"/>
</dbReference>
<dbReference type="PANTHER" id="PTHR39473">
    <property type="match status" value="1"/>
</dbReference>
<dbReference type="PANTHER" id="PTHR39473:SF1">
    <property type="entry name" value="DINB-LIKE DOMAIN-CONTAINING PROTEIN"/>
    <property type="match status" value="1"/>
</dbReference>
<gene>
    <name evidence="2" type="ORF">MELLADRAFT_90909</name>
</gene>
<dbReference type="AlphaFoldDB" id="F4R7Z8"/>
<dbReference type="GeneID" id="18935718"/>
<evidence type="ECO:0000313" key="3">
    <source>
        <dbReference type="Proteomes" id="UP000001072"/>
    </source>
</evidence>
<dbReference type="Proteomes" id="UP000001072">
    <property type="component" value="Unassembled WGS sequence"/>
</dbReference>
<keyword evidence="3" id="KW-1185">Reference proteome</keyword>
<dbReference type="KEGG" id="mlr:MELLADRAFT_90909"/>
<dbReference type="VEuPathDB" id="FungiDB:MELLADRAFT_90909"/>
<dbReference type="SUPFAM" id="SSF109854">
    <property type="entry name" value="DinB/YfiT-like putative metalloenzymes"/>
    <property type="match status" value="1"/>
</dbReference>
<protein>
    <recommendedName>
        <fullName evidence="1">DinB-like domain-containing protein</fullName>
    </recommendedName>
</protein>
<evidence type="ECO:0000313" key="2">
    <source>
        <dbReference type="EMBL" id="EGG11701.1"/>
    </source>
</evidence>
<feature type="domain" description="DinB-like" evidence="1">
    <location>
        <begin position="38"/>
        <end position="160"/>
    </location>
</feature>
<name>F4R7Z8_MELLP</name>
<proteinExistence type="predicted"/>
<reference evidence="3" key="1">
    <citation type="journal article" date="2011" name="Proc. Natl. Acad. Sci. U.S.A.">
        <title>Obligate biotrophy features unraveled by the genomic analysis of rust fungi.</title>
        <authorList>
            <person name="Duplessis S."/>
            <person name="Cuomo C.A."/>
            <person name="Lin Y.-C."/>
            <person name="Aerts A."/>
            <person name="Tisserant E."/>
            <person name="Veneault-Fourrey C."/>
            <person name="Joly D.L."/>
            <person name="Hacquard S."/>
            <person name="Amselem J."/>
            <person name="Cantarel B.L."/>
            <person name="Chiu R."/>
            <person name="Coutinho P.M."/>
            <person name="Feau N."/>
            <person name="Field M."/>
            <person name="Frey P."/>
            <person name="Gelhaye E."/>
            <person name="Goldberg J."/>
            <person name="Grabherr M.G."/>
            <person name="Kodira C.D."/>
            <person name="Kohler A."/>
            <person name="Kuees U."/>
            <person name="Lindquist E.A."/>
            <person name="Lucas S.M."/>
            <person name="Mago R."/>
            <person name="Mauceli E."/>
            <person name="Morin E."/>
            <person name="Murat C."/>
            <person name="Pangilinan J.L."/>
            <person name="Park R."/>
            <person name="Pearson M."/>
            <person name="Quesneville H."/>
            <person name="Rouhier N."/>
            <person name="Sakthikumar S."/>
            <person name="Salamov A.A."/>
            <person name="Schmutz J."/>
            <person name="Selles B."/>
            <person name="Shapiro H."/>
            <person name="Tanguay P."/>
            <person name="Tuskan G.A."/>
            <person name="Henrissat B."/>
            <person name="Van de Peer Y."/>
            <person name="Rouze P."/>
            <person name="Ellis J.G."/>
            <person name="Dodds P.N."/>
            <person name="Schein J.E."/>
            <person name="Zhong S."/>
            <person name="Hamelin R.C."/>
            <person name="Grigoriev I.V."/>
            <person name="Szabo L.J."/>
            <person name="Martin F."/>
        </authorList>
    </citation>
    <scope>NUCLEOTIDE SEQUENCE [LARGE SCALE GENOMIC DNA]</scope>
    <source>
        <strain evidence="3">98AG31 / pathotype 3-4-7</strain>
    </source>
</reference>
<dbReference type="InterPro" id="IPR034660">
    <property type="entry name" value="DinB/YfiT-like"/>
</dbReference>
<dbReference type="InParanoid" id="F4R7Z8"/>
<sequence>MELHHNIPTTSPDKGIVLRSVAADWLQTGIQLLQNVLATDAQLTTVSSLVPGSTVGKHLRHLHDHFRILLDAAISPNNEVNYDSRGRNMPMETSIAVALQEFCTLRERLLNQNQHIQQVPSSDLPLRLSATTPHSLQFHTSFGRELWFASLHAIHHYALIRVIVTGELGLQLPADFGVAPSTIANNEGMKNDKAKM</sequence>
<dbReference type="STRING" id="747676.F4R7Z8"/>
<evidence type="ECO:0000259" key="1">
    <source>
        <dbReference type="Pfam" id="PF12867"/>
    </source>
</evidence>
<dbReference type="RefSeq" id="XP_007405336.1">
    <property type="nucleotide sequence ID" value="XM_007405274.1"/>
</dbReference>
<dbReference type="OrthoDB" id="5564877at2759"/>